<dbReference type="EMBL" id="JAUEPU010000021">
    <property type="protein sequence ID" value="KAK0494330.1"/>
    <property type="molecule type" value="Genomic_DNA"/>
</dbReference>
<comment type="caution">
    <text evidence="1">The sequence shown here is derived from an EMBL/GenBank/DDBJ whole genome shotgun (WGS) entry which is preliminary data.</text>
</comment>
<reference evidence="1" key="1">
    <citation type="submission" date="2023-06" db="EMBL/GenBank/DDBJ databases">
        <authorList>
            <consortium name="Lawrence Berkeley National Laboratory"/>
            <person name="Ahrendt S."/>
            <person name="Sahu N."/>
            <person name="Indic B."/>
            <person name="Wong-Bajracharya J."/>
            <person name="Merenyi Z."/>
            <person name="Ke H.-M."/>
            <person name="Monk M."/>
            <person name="Kocsube S."/>
            <person name="Drula E."/>
            <person name="Lipzen A."/>
            <person name="Balint B."/>
            <person name="Henrissat B."/>
            <person name="Andreopoulos B."/>
            <person name="Martin F.M."/>
            <person name="Harder C.B."/>
            <person name="Rigling D."/>
            <person name="Ford K.L."/>
            <person name="Foster G.D."/>
            <person name="Pangilinan J."/>
            <person name="Papanicolaou A."/>
            <person name="Barry K."/>
            <person name="LaButti K."/>
            <person name="Viragh M."/>
            <person name="Koriabine M."/>
            <person name="Yan M."/>
            <person name="Riley R."/>
            <person name="Champramary S."/>
            <person name="Plett K.L."/>
            <person name="Tsai I.J."/>
            <person name="Slot J."/>
            <person name="Sipos G."/>
            <person name="Plett J."/>
            <person name="Nagy L.G."/>
            <person name="Grigoriev I.V."/>
        </authorList>
    </citation>
    <scope>NUCLEOTIDE SEQUENCE</scope>
    <source>
        <strain evidence="1">HWK02</strain>
    </source>
</reference>
<gene>
    <name evidence="1" type="ORF">EDD18DRAFT_367116</name>
</gene>
<evidence type="ECO:0000313" key="2">
    <source>
        <dbReference type="Proteomes" id="UP001175228"/>
    </source>
</evidence>
<dbReference type="AlphaFoldDB" id="A0AA39Q291"/>
<keyword evidence="2" id="KW-1185">Reference proteome</keyword>
<accession>A0AA39Q291</accession>
<proteinExistence type="predicted"/>
<organism evidence="1 2">
    <name type="scientific">Armillaria luteobubalina</name>
    <dbReference type="NCBI Taxonomy" id="153913"/>
    <lineage>
        <taxon>Eukaryota</taxon>
        <taxon>Fungi</taxon>
        <taxon>Dikarya</taxon>
        <taxon>Basidiomycota</taxon>
        <taxon>Agaricomycotina</taxon>
        <taxon>Agaricomycetes</taxon>
        <taxon>Agaricomycetidae</taxon>
        <taxon>Agaricales</taxon>
        <taxon>Marasmiineae</taxon>
        <taxon>Physalacriaceae</taxon>
        <taxon>Armillaria</taxon>
    </lineage>
</organism>
<protein>
    <submittedName>
        <fullName evidence="1">Uncharacterized protein</fullName>
    </submittedName>
</protein>
<evidence type="ECO:0000313" key="1">
    <source>
        <dbReference type="EMBL" id="KAK0494330.1"/>
    </source>
</evidence>
<dbReference type="Proteomes" id="UP001175228">
    <property type="component" value="Unassembled WGS sequence"/>
</dbReference>
<sequence length="306" mass="35839">MSTSLIPYLQPPTPLLMSIHPACFTLRWFCKSSSRNILSPFRIILLRSLIPHCFVLCRRAISGCAACRQDSRETLPIIIDFYFYSCILHPIRRLRVLCWSYISPRFRDGAIVKVPRDCIFPQELCEVIIRFCSSDRKALFTCNLVCNGSQPVDTLLCTCVHFGDHVREFVELLRFPDSIKSPHIQTIWLETYTKRGRLIQYRYACCALADVNAMPTRALITGQSLDPVTELFHYFPQIKRLSFDYKDLGDHHVESAANFRRILWYSSLFCDLERLLIRFVHLGAHKIYHFPHWRNSSRLLDYTHCR</sequence>
<name>A0AA39Q291_9AGAR</name>